<accession>A0A1H6SL24</accession>
<dbReference type="RefSeq" id="WP_245710537.1">
    <property type="nucleotide sequence ID" value="NZ_FNYH01000006.1"/>
</dbReference>
<organism evidence="1 2">
    <name type="scientific">Allopseudospirillum japonicum</name>
    <dbReference type="NCBI Taxonomy" id="64971"/>
    <lineage>
        <taxon>Bacteria</taxon>
        <taxon>Pseudomonadati</taxon>
        <taxon>Pseudomonadota</taxon>
        <taxon>Gammaproteobacteria</taxon>
        <taxon>Oceanospirillales</taxon>
        <taxon>Oceanospirillaceae</taxon>
        <taxon>Allopseudospirillum</taxon>
    </lineage>
</organism>
<proteinExistence type="predicted"/>
<dbReference type="AlphaFoldDB" id="A0A1H6SL24"/>
<dbReference type="Pfam" id="PF11172">
    <property type="entry name" value="DUF2959"/>
    <property type="match status" value="1"/>
</dbReference>
<evidence type="ECO:0000313" key="1">
    <source>
        <dbReference type="EMBL" id="SEI65597.1"/>
    </source>
</evidence>
<keyword evidence="2" id="KW-1185">Reference proteome</keyword>
<sequence length="231" mass="25981">MKYAKRLLMTTGLAIVLSGTSFPSYALGLTDNALYYGMMEQFGVPKRDIMVSRVEDARDTQTEAGEQFKSALERFASIVNLPPSELQQIYTSLNDEYEMSLAAAERVSARIAAIQGVSEALFNEWEEELASFQNAKYRQASERSLRETRRRYQAMLTAMQKAEASMQPVLTTLRDNVLFLKHNLNAQAIGALKAEFAGLETNIQHLIRNMQASIEHSNQFIQEVNAQTVAE</sequence>
<evidence type="ECO:0008006" key="3">
    <source>
        <dbReference type="Google" id="ProtNLM"/>
    </source>
</evidence>
<protein>
    <recommendedName>
        <fullName evidence="3">DUF2959 domain-containing protein</fullName>
    </recommendedName>
</protein>
<dbReference type="EMBL" id="FNYH01000006">
    <property type="protein sequence ID" value="SEI65597.1"/>
    <property type="molecule type" value="Genomic_DNA"/>
</dbReference>
<gene>
    <name evidence="1" type="ORF">SAMN05421831_106132</name>
</gene>
<name>A0A1H6SL24_9GAMM</name>
<reference evidence="2" key="1">
    <citation type="submission" date="2016-10" db="EMBL/GenBank/DDBJ databases">
        <authorList>
            <person name="Varghese N."/>
            <person name="Submissions S."/>
        </authorList>
    </citation>
    <scope>NUCLEOTIDE SEQUENCE [LARGE SCALE GENOMIC DNA]</scope>
    <source>
        <strain evidence="2">DSM 7165</strain>
    </source>
</reference>
<evidence type="ECO:0000313" key="2">
    <source>
        <dbReference type="Proteomes" id="UP000242999"/>
    </source>
</evidence>
<dbReference type="InterPro" id="IPR021342">
    <property type="entry name" value="DUF2959"/>
</dbReference>
<dbReference type="Proteomes" id="UP000242999">
    <property type="component" value="Unassembled WGS sequence"/>
</dbReference>
<dbReference type="STRING" id="64971.SAMN05421831_106132"/>